<dbReference type="SMART" id="SM00066">
    <property type="entry name" value="GAL4"/>
    <property type="match status" value="1"/>
</dbReference>
<evidence type="ECO:0000256" key="6">
    <source>
        <dbReference type="ARBA" id="ARBA00023163"/>
    </source>
</evidence>
<evidence type="ECO:0000259" key="8">
    <source>
        <dbReference type="PROSITE" id="PS50048"/>
    </source>
</evidence>
<evidence type="ECO:0000256" key="2">
    <source>
        <dbReference type="ARBA" id="ARBA00022723"/>
    </source>
</evidence>
<comment type="subcellular location">
    <subcellularLocation>
        <location evidence="1">Nucleus</location>
    </subcellularLocation>
</comment>
<gene>
    <name evidence="9" type="ORF">POLS_LOCUS2382</name>
</gene>
<protein>
    <recommendedName>
        <fullName evidence="8">Zn(2)-C6 fungal-type domain-containing protein</fullName>
    </recommendedName>
</protein>
<dbReference type="Gene3D" id="4.10.240.10">
    <property type="entry name" value="Zn(2)-C6 fungal-type DNA-binding domain"/>
    <property type="match status" value="1"/>
</dbReference>
<evidence type="ECO:0000256" key="1">
    <source>
        <dbReference type="ARBA" id="ARBA00004123"/>
    </source>
</evidence>
<dbReference type="OrthoDB" id="25921at2759"/>
<evidence type="ECO:0000313" key="9">
    <source>
        <dbReference type="EMBL" id="CAG8020254.1"/>
    </source>
</evidence>
<keyword evidence="7" id="KW-0539">Nucleus</keyword>
<dbReference type="EMBL" id="CAJVOS010000014">
    <property type="protein sequence ID" value="CAG8020254.1"/>
    <property type="molecule type" value="Genomic_DNA"/>
</dbReference>
<evidence type="ECO:0000313" key="10">
    <source>
        <dbReference type="Proteomes" id="UP001153618"/>
    </source>
</evidence>
<sequence>MACSTNWLSRDRAEMSPFSIHPTSMEGGIHRFRVQRNLSKLETQYRHRPANTNRRRPTLPACRRCRQHKKRCTRTSEGSCEQCLVAGLPCSLMERSSSPRTCERELRSRIDWLSQLVNETLPDGTSIESIETGRNMDLDRSMRSPSNDTGDQIERSENSLRDIHIPKGDDEARVSIAASRNCLKAYFRHVHRTYPFLDNEFILQEFEALCDKDATDDLLPRSALPNRLYMIMAIGYTSLQRAGEVQNIEEGQFQPCLKTVLCECVSQVNEESAGTLLLLGLYLLFKPGDQDPRAIAGVLTNHALAVGLMNEASNNQNLSPRVLELRRRLGWSVYVFTRMISISYGLPFAFPDSVMKIPLPSIMIHEYGSEDGHQYAIALQVSRHVISLRQLETRLVNAIHDPTPSIPPQELRLQIEDWYTQGCLLSSSTLWEQDQLPFHTTITWLNVRYQNLLLLLYTPARGDTAEENLPNLQAAAQRYIQLSLVLQERRHLPMNWITLCRLLSLAAIFLYCTARWAPGIDDIPEISLLAALLEFFPSSWSAAHEASLILRRLADIMTTSKSPLIPRSQLSETSVIPPSALGPEYGLQSVQDDLAVLLSRTMGEASFYIWPLRSKVTERRVSRSFSIVPDIGNFTPRFVAPHSENLPPVDGSLGESPLETQWMSLWGGVGSDML</sequence>
<dbReference type="CDD" id="cd12148">
    <property type="entry name" value="fungal_TF_MHR"/>
    <property type="match status" value="1"/>
</dbReference>
<evidence type="ECO:0000256" key="4">
    <source>
        <dbReference type="ARBA" id="ARBA00023015"/>
    </source>
</evidence>
<dbReference type="GO" id="GO:0045944">
    <property type="term" value="P:positive regulation of transcription by RNA polymerase II"/>
    <property type="evidence" value="ECO:0007669"/>
    <property type="project" value="TreeGrafter"/>
</dbReference>
<dbReference type="CDD" id="cd00067">
    <property type="entry name" value="GAL4"/>
    <property type="match status" value="1"/>
</dbReference>
<dbReference type="Pfam" id="PF04082">
    <property type="entry name" value="Fungal_trans"/>
    <property type="match status" value="1"/>
</dbReference>
<reference evidence="9" key="1">
    <citation type="submission" date="2021-07" db="EMBL/GenBank/DDBJ databases">
        <authorList>
            <person name="Branca A.L. A."/>
        </authorList>
    </citation>
    <scope>NUCLEOTIDE SEQUENCE</scope>
</reference>
<accession>A0A9W4HFZ2</accession>
<keyword evidence="5" id="KW-0238">DNA-binding</keyword>
<dbReference type="SUPFAM" id="SSF57701">
    <property type="entry name" value="Zn2/Cys6 DNA-binding domain"/>
    <property type="match status" value="1"/>
</dbReference>
<dbReference type="Proteomes" id="UP001153618">
    <property type="component" value="Unassembled WGS sequence"/>
</dbReference>
<keyword evidence="10" id="KW-1185">Reference proteome</keyword>
<dbReference type="GO" id="GO:0008270">
    <property type="term" value="F:zinc ion binding"/>
    <property type="evidence" value="ECO:0007669"/>
    <property type="project" value="InterPro"/>
</dbReference>
<evidence type="ECO:0000256" key="5">
    <source>
        <dbReference type="ARBA" id="ARBA00023125"/>
    </source>
</evidence>
<dbReference type="GO" id="GO:0006351">
    <property type="term" value="P:DNA-templated transcription"/>
    <property type="evidence" value="ECO:0007669"/>
    <property type="project" value="InterPro"/>
</dbReference>
<evidence type="ECO:0000256" key="7">
    <source>
        <dbReference type="ARBA" id="ARBA00023242"/>
    </source>
</evidence>
<keyword evidence="4" id="KW-0805">Transcription regulation</keyword>
<keyword evidence="3" id="KW-0862">Zinc</keyword>
<keyword evidence="2" id="KW-0479">Metal-binding</keyword>
<dbReference type="InterPro" id="IPR036864">
    <property type="entry name" value="Zn2-C6_fun-type_DNA-bd_sf"/>
</dbReference>
<organism evidence="9 10">
    <name type="scientific">Penicillium olsonii</name>
    <dbReference type="NCBI Taxonomy" id="99116"/>
    <lineage>
        <taxon>Eukaryota</taxon>
        <taxon>Fungi</taxon>
        <taxon>Dikarya</taxon>
        <taxon>Ascomycota</taxon>
        <taxon>Pezizomycotina</taxon>
        <taxon>Eurotiomycetes</taxon>
        <taxon>Eurotiomycetidae</taxon>
        <taxon>Eurotiales</taxon>
        <taxon>Aspergillaceae</taxon>
        <taxon>Penicillium</taxon>
    </lineage>
</organism>
<dbReference type="InterPro" id="IPR052202">
    <property type="entry name" value="Yeast_MetPath_Reg"/>
</dbReference>
<dbReference type="GO" id="GO:0000981">
    <property type="term" value="F:DNA-binding transcription factor activity, RNA polymerase II-specific"/>
    <property type="evidence" value="ECO:0007669"/>
    <property type="project" value="InterPro"/>
</dbReference>
<name>A0A9W4HFZ2_PENOL</name>
<dbReference type="GO" id="GO:0005634">
    <property type="term" value="C:nucleus"/>
    <property type="evidence" value="ECO:0007669"/>
    <property type="project" value="UniProtKB-SubCell"/>
</dbReference>
<dbReference type="PROSITE" id="PS00463">
    <property type="entry name" value="ZN2_CY6_FUNGAL_1"/>
    <property type="match status" value="1"/>
</dbReference>
<dbReference type="PROSITE" id="PS50048">
    <property type="entry name" value="ZN2_CY6_FUNGAL_2"/>
    <property type="match status" value="1"/>
</dbReference>
<comment type="caution">
    <text evidence="9">The sequence shown here is derived from an EMBL/GenBank/DDBJ whole genome shotgun (WGS) entry which is preliminary data.</text>
</comment>
<dbReference type="InterPro" id="IPR007219">
    <property type="entry name" value="XnlR_reg_dom"/>
</dbReference>
<dbReference type="GO" id="GO:0043565">
    <property type="term" value="F:sequence-specific DNA binding"/>
    <property type="evidence" value="ECO:0007669"/>
    <property type="project" value="TreeGrafter"/>
</dbReference>
<proteinExistence type="predicted"/>
<dbReference type="InterPro" id="IPR001138">
    <property type="entry name" value="Zn2Cys6_DnaBD"/>
</dbReference>
<keyword evidence="6" id="KW-0804">Transcription</keyword>
<dbReference type="AlphaFoldDB" id="A0A9W4HFZ2"/>
<evidence type="ECO:0000256" key="3">
    <source>
        <dbReference type="ARBA" id="ARBA00022833"/>
    </source>
</evidence>
<dbReference type="PANTHER" id="PTHR47782:SF7">
    <property type="entry name" value="PROTEIN STB5"/>
    <property type="match status" value="1"/>
</dbReference>
<dbReference type="Pfam" id="PF00172">
    <property type="entry name" value="Zn_clus"/>
    <property type="match status" value="1"/>
</dbReference>
<feature type="domain" description="Zn(2)-C6 fungal-type" evidence="8">
    <location>
        <begin position="61"/>
        <end position="92"/>
    </location>
</feature>
<dbReference type="PANTHER" id="PTHR47782">
    <property type="entry name" value="ZN(II)2CYS6 TRANSCRIPTION FACTOR (EUROFUNG)-RELATED"/>
    <property type="match status" value="1"/>
</dbReference>